<keyword evidence="2" id="KW-1185">Reference proteome</keyword>
<name>A0A3R9EZ69_9PSEU</name>
<dbReference type="AlphaFoldDB" id="A0A3R9EZ69"/>
<accession>A0A3R9EZ69</accession>
<proteinExistence type="predicted"/>
<organism evidence="1 2">
    <name type="scientific">Amycolatopsis eburnea</name>
    <dbReference type="NCBI Taxonomy" id="2267691"/>
    <lineage>
        <taxon>Bacteria</taxon>
        <taxon>Bacillati</taxon>
        <taxon>Actinomycetota</taxon>
        <taxon>Actinomycetes</taxon>
        <taxon>Pseudonocardiales</taxon>
        <taxon>Pseudonocardiaceae</taxon>
        <taxon>Amycolatopsis</taxon>
    </lineage>
</organism>
<comment type="caution">
    <text evidence="1">The sequence shown here is derived from an EMBL/GenBank/DDBJ whole genome shotgun (WGS) entry which is preliminary data.</text>
</comment>
<reference evidence="1 2" key="1">
    <citation type="submission" date="2018-12" db="EMBL/GenBank/DDBJ databases">
        <title>Amycolatopsis eburnea sp. nov. actinomycete associate with arbuscular mycorrhiza fungal spore.</title>
        <authorList>
            <person name="Lumyong S."/>
            <person name="Chaiya L."/>
        </authorList>
    </citation>
    <scope>NUCLEOTIDE SEQUENCE [LARGE SCALE GENOMIC DNA]</scope>
    <source>
        <strain evidence="1 2">GLM-1</strain>
    </source>
</reference>
<evidence type="ECO:0000313" key="1">
    <source>
        <dbReference type="EMBL" id="RSD26453.1"/>
    </source>
</evidence>
<dbReference type="Proteomes" id="UP000267081">
    <property type="component" value="Unassembled WGS sequence"/>
</dbReference>
<evidence type="ECO:0000313" key="2">
    <source>
        <dbReference type="Proteomes" id="UP000267081"/>
    </source>
</evidence>
<gene>
    <name evidence="1" type="ORF">EIY87_00100</name>
</gene>
<dbReference type="OrthoDB" id="3625434at2"/>
<sequence>MTLPGGRVVGETDREVHLIPIPLGDDRPAALVAYCGLVIRPGQADLVDTLAGMPCPLCMVRSPAPVTR</sequence>
<dbReference type="EMBL" id="RSEC01000002">
    <property type="protein sequence ID" value="RSD26453.1"/>
    <property type="molecule type" value="Genomic_DNA"/>
</dbReference>
<protein>
    <submittedName>
        <fullName evidence="1">Uncharacterized protein</fullName>
    </submittedName>
</protein>